<dbReference type="PROSITE" id="PS00623">
    <property type="entry name" value="GMC_OXRED_1"/>
    <property type="match status" value="1"/>
</dbReference>
<comment type="similarity">
    <text evidence="2 7">Belongs to the GMC oxidoreductase family.</text>
</comment>
<evidence type="ECO:0000256" key="7">
    <source>
        <dbReference type="RuleBase" id="RU003968"/>
    </source>
</evidence>
<feature type="binding site" evidence="6">
    <location>
        <position position="140"/>
    </location>
    <ligand>
        <name>FAD</name>
        <dbReference type="ChEBI" id="CHEBI:57692"/>
    </ligand>
</feature>
<evidence type="ECO:0000256" key="2">
    <source>
        <dbReference type="ARBA" id="ARBA00010790"/>
    </source>
</evidence>
<keyword evidence="3 7" id="KW-0285">Flavoprotein</keyword>
<dbReference type="SUPFAM" id="SSF54373">
    <property type="entry name" value="FAD-linked reductases, C-terminal domain"/>
    <property type="match status" value="1"/>
</dbReference>
<sequence length="424" mass="46930">MGKALGGSTAINGMLWARGNPKDYNLWAQQGNEGWSYEELLPYFKKSEDSNIKHYSSHHQGKGGKVHLENSHFESHATEYILRAAKELKIPYVNYNAGDQMGIGHAQGALKDGKRWSSARAYLEPAEKKSNLIIKSKSTVLKVLIDENKVAYGVQYIQNGTLYEAHTRKEVILSAGGMATPKLLMLSGIGIKFIFDKSPLSPENRKEEIVEYLKHGKGPLTAFSADLVAYFKTKVSQDEDGYPDIELTFSPKRSNDRLAVAVNVVLMHPKSTGTIKLLSKDPLDPPLIDPSYLSDENDMNTVLAGIRIAQTFTKTDVFKTYGGHLDSEPLPACSFEKFDSDSYWRCAVQHQSICLSDPAGTAKMGGENDTDAVVDSKLKVHGIKHLRVVDNSVIPISVTGHMMAPAYMIGEKAADIIKYFWKSK</sequence>
<evidence type="ECO:0000313" key="10">
    <source>
        <dbReference type="Proteomes" id="UP001516400"/>
    </source>
</evidence>
<dbReference type="AlphaFoldDB" id="A0ABD2MZA4"/>
<reference evidence="9 10" key="1">
    <citation type="journal article" date="2021" name="BMC Biol.">
        <title>Horizontally acquired antibacterial genes associated with adaptive radiation of ladybird beetles.</title>
        <authorList>
            <person name="Li H.S."/>
            <person name="Tang X.F."/>
            <person name="Huang Y.H."/>
            <person name="Xu Z.Y."/>
            <person name="Chen M.L."/>
            <person name="Du X.Y."/>
            <person name="Qiu B.Y."/>
            <person name="Chen P.T."/>
            <person name="Zhang W."/>
            <person name="Slipinski A."/>
            <person name="Escalona H.E."/>
            <person name="Waterhouse R.M."/>
            <person name="Zwick A."/>
            <person name="Pang H."/>
        </authorList>
    </citation>
    <scope>NUCLEOTIDE SEQUENCE [LARGE SCALE GENOMIC DNA]</scope>
    <source>
        <strain evidence="9">SYSU2018</strain>
    </source>
</reference>
<evidence type="ECO:0000256" key="5">
    <source>
        <dbReference type="ARBA" id="ARBA00023002"/>
    </source>
</evidence>
<evidence type="ECO:0000259" key="8">
    <source>
        <dbReference type="PROSITE" id="PS00623"/>
    </source>
</evidence>
<dbReference type="GO" id="GO:0016491">
    <property type="term" value="F:oxidoreductase activity"/>
    <property type="evidence" value="ECO:0007669"/>
    <property type="project" value="UniProtKB-KW"/>
</dbReference>
<dbReference type="Pfam" id="PF00732">
    <property type="entry name" value="GMC_oxred_N"/>
    <property type="match status" value="1"/>
</dbReference>
<organism evidence="9 10">
    <name type="scientific">Cryptolaemus montrouzieri</name>
    <dbReference type="NCBI Taxonomy" id="559131"/>
    <lineage>
        <taxon>Eukaryota</taxon>
        <taxon>Metazoa</taxon>
        <taxon>Ecdysozoa</taxon>
        <taxon>Arthropoda</taxon>
        <taxon>Hexapoda</taxon>
        <taxon>Insecta</taxon>
        <taxon>Pterygota</taxon>
        <taxon>Neoptera</taxon>
        <taxon>Endopterygota</taxon>
        <taxon>Coleoptera</taxon>
        <taxon>Polyphaga</taxon>
        <taxon>Cucujiformia</taxon>
        <taxon>Coccinelloidea</taxon>
        <taxon>Coccinellidae</taxon>
        <taxon>Scymninae</taxon>
        <taxon>Scymnini</taxon>
        <taxon>Cryptolaemus</taxon>
    </lineage>
</organism>
<evidence type="ECO:0000256" key="1">
    <source>
        <dbReference type="ARBA" id="ARBA00001974"/>
    </source>
</evidence>
<dbReference type="InterPro" id="IPR036188">
    <property type="entry name" value="FAD/NAD-bd_sf"/>
</dbReference>
<dbReference type="InterPro" id="IPR012132">
    <property type="entry name" value="GMC_OxRdtase"/>
</dbReference>
<feature type="domain" description="Glucose-methanol-choline oxidoreductase N-terminal" evidence="8">
    <location>
        <begin position="2"/>
        <end position="25"/>
    </location>
</feature>
<evidence type="ECO:0000256" key="6">
    <source>
        <dbReference type="PIRSR" id="PIRSR000137-2"/>
    </source>
</evidence>
<comment type="caution">
    <text evidence="9">The sequence shown here is derived from an EMBL/GenBank/DDBJ whole genome shotgun (WGS) entry which is preliminary data.</text>
</comment>
<dbReference type="InterPro" id="IPR007867">
    <property type="entry name" value="GMC_OxRtase_C"/>
</dbReference>
<dbReference type="SUPFAM" id="SSF51905">
    <property type="entry name" value="FAD/NAD(P)-binding domain"/>
    <property type="match status" value="1"/>
</dbReference>
<protein>
    <recommendedName>
        <fullName evidence="8">Glucose-methanol-choline oxidoreductase N-terminal domain-containing protein</fullName>
    </recommendedName>
</protein>
<comment type="cofactor">
    <cofactor evidence="1 6">
        <name>FAD</name>
        <dbReference type="ChEBI" id="CHEBI:57692"/>
    </cofactor>
</comment>
<dbReference type="PIRSF" id="PIRSF000137">
    <property type="entry name" value="Alcohol_oxidase"/>
    <property type="match status" value="1"/>
</dbReference>
<dbReference type="InterPro" id="IPR027424">
    <property type="entry name" value="Glucose_Oxidase_domain_2"/>
</dbReference>
<dbReference type="EMBL" id="JABFTP020000042">
    <property type="protein sequence ID" value="KAL3271339.1"/>
    <property type="molecule type" value="Genomic_DNA"/>
</dbReference>
<name>A0ABD2MZA4_9CUCU</name>
<dbReference type="Proteomes" id="UP001516400">
    <property type="component" value="Unassembled WGS sequence"/>
</dbReference>
<dbReference type="Pfam" id="PF05199">
    <property type="entry name" value="GMC_oxred_C"/>
    <property type="match status" value="1"/>
</dbReference>
<keyword evidence="4 6" id="KW-0274">FAD</keyword>
<dbReference type="Gene3D" id="3.50.50.60">
    <property type="entry name" value="FAD/NAD(P)-binding domain"/>
    <property type="match status" value="2"/>
</dbReference>
<gene>
    <name evidence="9" type="ORF">HHI36_021827</name>
</gene>
<evidence type="ECO:0000256" key="4">
    <source>
        <dbReference type="ARBA" id="ARBA00022827"/>
    </source>
</evidence>
<dbReference type="PANTHER" id="PTHR11552">
    <property type="entry name" value="GLUCOSE-METHANOL-CHOLINE GMC OXIDOREDUCTASE"/>
    <property type="match status" value="1"/>
</dbReference>
<dbReference type="InterPro" id="IPR000172">
    <property type="entry name" value="GMC_OxRdtase_N"/>
</dbReference>
<dbReference type="PANTHER" id="PTHR11552:SF158">
    <property type="entry name" value="GH23626P-RELATED"/>
    <property type="match status" value="1"/>
</dbReference>
<keyword evidence="5" id="KW-0560">Oxidoreductase</keyword>
<proteinExistence type="inferred from homology"/>
<evidence type="ECO:0000256" key="3">
    <source>
        <dbReference type="ARBA" id="ARBA00022630"/>
    </source>
</evidence>
<evidence type="ECO:0000313" key="9">
    <source>
        <dbReference type="EMBL" id="KAL3271339.1"/>
    </source>
</evidence>
<dbReference type="Gene3D" id="4.10.450.10">
    <property type="entry name" value="Glucose Oxidase, domain 2"/>
    <property type="match status" value="1"/>
</dbReference>
<dbReference type="Gene3D" id="3.30.560.10">
    <property type="entry name" value="Glucose Oxidase, domain 3"/>
    <property type="match status" value="2"/>
</dbReference>
<accession>A0ABD2MZA4</accession>
<keyword evidence="10" id="KW-1185">Reference proteome</keyword>